<dbReference type="Proteomes" id="UP000218418">
    <property type="component" value="Chromosome"/>
</dbReference>
<dbReference type="AlphaFoldDB" id="A0A1Z4LKF2"/>
<organism evidence="1 2">
    <name type="scientific">Calothrix parasitica NIES-267</name>
    <dbReference type="NCBI Taxonomy" id="1973488"/>
    <lineage>
        <taxon>Bacteria</taxon>
        <taxon>Bacillati</taxon>
        <taxon>Cyanobacteriota</taxon>
        <taxon>Cyanophyceae</taxon>
        <taxon>Nostocales</taxon>
        <taxon>Calotrichaceae</taxon>
        <taxon>Calothrix</taxon>
    </lineage>
</organism>
<protein>
    <submittedName>
        <fullName evidence="1">Uncharacterized protein</fullName>
    </submittedName>
</protein>
<reference evidence="1 2" key="1">
    <citation type="submission" date="2017-06" db="EMBL/GenBank/DDBJ databases">
        <title>Genome sequencing of cyanobaciteial culture collection at National Institute for Environmental Studies (NIES).</title>
        <authorList>
            <person name="Hirose Y."/>
            <person name="Shimura Y."/>
            <person name="Fujisawa T."/>
            <person name="Nakamura Y."/>
            <person name="Kawachi M."/>
        </authorList>
    </citation>
    <scope>NUCLEOTIDE SEQUENCE [LARGE SCALE GENOMIC DNA]</scope>
    <source>
        <strain evidence="1 2">NIES-267</strain>
    </source>
</reference>
<name>A0A1Z4LKF2_9CYAN</name>
<evidence type="ECO:0000313" key="1">
    <source>
        <dbReference type="EMBL" id="BAY81578.1"/>
    </source>
</evidence>
<gene>
    <name evidence="1" type="ORF">NIES267_10550</name>
</gene>
<proteinExistence type="predicted"/>
<dbReference type="EMBL" id="AP018227">
    <property type="protein sequence ID" value="BAY81578.1"/>
    <property type="molecule type" value="Genomic_DNA"/>
</dbReference>
<sequence length="50" mass="6050">MKNNIDSKITQSASQILDSPLMVQKLCDRVYELWLEELRQQRERSQTRRN</sequence>
<evidence type="ECO:0000313" key="2">
    <source>
        <dbReference type="Proteomes" id="UP000218418"/>
    </source>
</evidence>
<keyword evidence="2" id="KW-1185">Reference proteome</keyword>
<accession>A0A1Z4LKF2</accession>